<dbReference type="Proteomes" id="UP000186698">
    <property type="component" value="Chromosome 3S"/>
</dbReference>
<dbReference type="GO" id="GO:0005768">
    <property type="term" value="C:endosome"/>
    <property type="evidence" value="ECO:0007669"/>
    <property type="project" value="UniProtKB-SubCell"/>
</dbReference>
<feature type="disulfide bond" evidence="11">
    <location>
        <begin position="112"/>
        <end position="117"/>
    </location>
</feature>
<keyword evidence="12" id="KW-0378">Hydrolase</keyword>
<dbReference type="InterPro" id="IPR001461">
    <property type="entry name" value="Aspartic_peptidase_A1"/>
</dbReference>
<sequence>MKILLVLVGCIQLATPLERVPLVKFKSIRSHLWQRDELGEFWLHHQPHVFARKYTQCFPLPYSLAAGTTSEYLVDYMNAQYYGEISVGTPPQNFSVVFDTGSSNFWVPSSYCLSEACQVHERFKSFESASYEHGGKQFSIHYGTGQLAGITGKDTLRISNMSIVGQDFGESILEPGRTFVLAQFDGVLGLGYPSLAVADAVPVFDRIVEQKLVEQQLFSFHLNRDYDSEYGGELIFGGIDHSLYKGQIHWIPLTEKGYWQIRLDNVKVNGEAMFCQSSCQVIVDSGTSLITGPKAEIKQLQEFLGATPTLFGEYILDCSRVSSLPRITFTIGQRDYTLTPEHYTIREKSQKAEFCLIGFQAMDISTKDGPLWILGDIFMSKFYTVFDREHDRIGLAKSCKKK</sequence>
<evidence type="ECO:0000256" key="8">
    <source>
        <dbReference type="ARBA" id="ARBA00023180"/>
    </source>
</evidence>
<comment type="catalytic activity">
    <reaction evidence="1">
        <text>Similar to cathepsin D, but slightly broader specificity.</text>
        <dbReference type="EC" id="3.4.23.34"/>
    </reaction>
</comment>
<dbReference type="Pfam" id="PF07966">
    <property type="entry name" value="A1_Propeptide"/>
    <property type="match status" value="1"/>
</dbReference>
<evidence type="ECO:0000256" key="11">
    <source>
        <dbReference type="PIRSR" id="PIRSR601461-2"/>
    </source>
</evidence>
<dbReference type="PROSITE" id="PS00141">
    <property type="entry name" value="ASP_PROTEASE"/>
    <property type="match status" value="2"/>
</dbReference>
<dbReference type="OrthoDB" id="771136at2759"/>
<keyword evidence="7 11" id="KW-1015">Disulfide bond</keyword>
<proteinExistence type="inferred from homology"/>
<comment type="subunit">
    <text evidence="4">Homodimer; disulfide-linked.</text>
</comment>
<dbReference type="PRINTS" id="PR00792">
    <property type="entry name" value="PEPSIN"/>
</dbReference>
<evidence type="ECO:0000256" key="1">
    <source>
        <dbReference type="ARBA" id="ARBA00001898"/>
    </source>
</evidence>
<dbReference type="EC" id="3.4.23.34" evidence="5"/>
<dbReference type="KEGG" id="xla:108712486"/>
<evidence type="ECO:0000256" key="2">
    <source>
        <dbReference type="ARBA" id="ARBA00004177"/>
    </source>
</evidence>
<dbReference type="PaxDb" id="8355-A0A1L8GUF3"/>
<dbReference type="InterPro" id="IPR012848">
    <property type="entry name" value="Aspartic_peptidase_N"/>
</dbReference>
<dbReference type="PROSITE" id="PS51767">
    <property type="entry name" value="PEPTIDASE_A1"/>
    <property type="match status" value="1"/>
</dbReference>
<accession>A0A1L8GUF3</accession>
<evidence type="ECO:0000313" key="14">
    <source>
        <dbReference type="Proteomes" id="UP000186698"/>
    </source>
</evidence>
<dbReference type="InterPro" id="IPR001969">
    <property type="entry name" value="Aspartic_peptidase_AS"/>
</dbReference>
<evidence type="ECO:0000256" key="7">
    <source>
        <dbReference type="ARBA" id="ARBA00023157"/>
    </source>
</evidence>
<gene>
    <name evidence="15" type="primary">LOC108712486</name>
</gene>
<dbReference type="FunFam" id="2.40.70.10:FF:000004">
    <property type="entry name" value="Pepsin A"/>
    <property type="match status" value="1"/>
</dbReference>
<dbReference type="InterPro" id="IPR033121">
    <property type="entry name" value="PEPTIDASE_A1"/>
</dbReference>
<dbReference type="Bgee" id="108712486">
    <property type="expression patterns" value="Expressed in liver and 2 other cell types or tissues"/>
</dbReference>
<reference evidence="14" key="1">
    <citation type="submission" date="2024-06" db="UniProtKB">
        <authorList>
            <consortium name="RefSeq"/>
        </authorList>
    </citation>
    <scope>NUCLEOTIDE SEQUENCE [LARGE SCALE GENOMIC DNA]</scope>
    <source>
        <strain evidence="14">J_2021</strain>
    </source>
</reference>
<keyword evidence="8" id="KW-0325">Glycoprotein</keyword>
<dbReference type="RefSeq" id="XP_018110176.1">
    <property type="nucleotide sequence ID" value="XM_018254687.2"/>
</dbReference>
<reference evidence="15" key="2">
    <citation type="submission" date="2025-08" db="UniProtKB">
        <authorList>
            <consortium name="RefSeq"/>
        </authorList>
    </citation>
    <scope>IDENTIFICATION</scope>
    <source>
        <strain evidence="15">J_2021</strain>
        <tissue evidence="15">Erythrocytes</tissue>
    </source>
</reference>
<dbReference type="GO" id="GO:0004190">
    <property type="term" value="F:aspartic-type endopeptidase activity"/>
    <property type="evidence" value="ECO:0000318"/>
    <property type="project" value="GO_Central"/>
</dbReference>
<feature type="active site" evidence="10">
    <location>
        <position position="284"/>
    </location>
</feature>
<dbReference type="Gene3D" id="2.40.70.10">
    <property type="entry name" value="Acid Proteases"/>
    <property type="match status" value="2"/>
</dbReference>
<protein>
    <recommendedName>
        <fullName evidence="5">cathepsin E</fullName>
        <ecNumber evidence="5">3.4.23.34</ecNumber>
    </recommendedName>
</protein>
<evidence type="ECO:0000256" key="3">
    <source>
        <dbReference type="ARBA" id="ARBA00007447"/>
    </source>
</evidence>
<evidence type="ECO:0000313" key="15">
    <source>
        <dbReference type="RefSeq" id="XP_018110176.1"/>
    </source>
</evidence>
<comment type="subcellular location">
    <subcellularLocation>
        <location evidence="2">Endosome</location>
    </subcellularLocation>
</comment>
<dbReference type="AlphaFoldDB" id="A0A1L8GUF3"/>
<evidence type="ECO:0000256" key="12">
    <source>
        <dbReference type="RuleBase" id="RU000454"/>
    </source>
</evidence>
<feature type="disulfide bond" evidence="11">
    <location>
        <begin position="275"/>
        <end position="279"/>
    </location>
</feature>
<dbReference type="STRING" id="8355.A0A1L8GUF3"/>
<keyword evidence="14" id="KW-1185">Reference proteome</keyword>
<organism evidence="14 15">
    <name type="scientific">Xenopus laevis</name>
    <name type="common">African clawed frog</name>
    <dbReference type="NCBI Taxonomy" id="8355"/>
    <lineage>
        <taxon>Eukaryota</taxon>
        <taxon>Metazoa</taxon>
        <taxon>Chordata</taxon>
        <taxon>Craniata</taxon>
        <taxon>Vertebrata</taxon>
        <taxon>Euteleostomi</taxon>
        <taxon>Amphibia</taxon>
        <taxon>Batrachia</taxon>
        <taxon>Anura</taxon>
        <taxon>Pipoidea</taxon>
        <taxon>Pipidae</taxon>
        <taxon>Xenopodinae</taxon>
        <taxon>Xenopus</taxon>
        <taxon>Xenopus</taxon>
    </lineage>
</organism>
<evidence type="ECO:0000256" key="4">
    <source>
        <dbReference type="ARBA" id="ARBA00011748"/>
    </source>
</evidence>
<keyword evidence="12" id="KW-0064">Aspartyl protease</keyword>
<evidence type="ECO:0000256" key="10">
    <source>
        <dbReference type="PIRSR" id="PIRSR601461-1"/>
    </source>
</evidence>
<dbReference type="InterPro" id="IPR021109">
    <property type="entry name" value="Peptidase_aspartic_dom_sf"/>
</dbReference>
<dbReference type="OMA" id="EFWRNHH"/>
<dbReference type="GeneID" id="108712486"/>
<keyword evidence="6" id="KW-0967">Endosome</keyword>
<keyword evidence="12" id="KW-0645">Protease</keyword>
<evidence type="ECO:0000256" key="9">
    <source>
        <dbReference type="ARBA" id="ARBA00058213"/>
    </source>
</evidence>
<dbReference type="GO" id="GO:0006508">
    <property type="term" value="P:proteolysis"/>
    <property type="evidence" value="ECO:0000318"/>
    <property type="project" value="GO_Central"/>
</dbReference>
<dbReference type="FunFam" id="2.40.70.10:FF:000006">
    <property type="entry name" value="Cathepsin E"/>
    <property type="match status" value="1"/>
</dbReference>
<name>A0A1L8GUF3_XENLA</name>
<dbReference type="PANTHER" id="PTHR47966:SF37">
    <property type="entry name" value="CATHEPSIN E-A-LIKE"/>
    <property type="match status" value="1"/>
</dbReference>
<feature type="active site" evidence="10">
    <location>
        <position position="99"/>
    </location>
</feature>
<dbReference type="PANTHER" id="PTHR47966">
    <property type="entry name" value="BETA-SITE APP-CLEAVING ENZYME, ISOFORM A-RELATED"/>
    <property type="match status" value="1"/>
</dbReference>
<dbReference type="Gene3D" id="6.10.140.60">
    <property type="match status" value="1"/>
</dbReference>
<evidence type="ECO:0000256" key="6">
    <source>
        <dbReference type="ARBA" id="ARBA00022753"/>
    </source>
</evidence>
<feature type="domain" description="Peptidase A1" evidence="13">
    <location>
        <begin position="81"/>
        <end position="396"/>
    </location>
</feature>
<dbReference type="SUPFAM" id="SSF50630">
    <property type="entry name" value="Acid proteases"/>
    <property type="match status" value="1"/>
</dbReference>
<feature type="disulfide bond" evidence="11">
    <location>
        <begin position="318"/>
        <end position="355"/>
    </location>
</feature>
<dbReference type="Pfam" id="PF00026">
    <property type="entry name" value="Asp"/>
    <property type="match status" value="1"/>
</dbReference>
<evidence type="ECO:0000259" key="13">
    <source>
        <dbReference type="PROSITE" id="PS51767"/>
    </source>
</evidence>
<comment type="function">
    <text evidence="9">May have a role in immune function. Probably involved in the processing of antigenic peptides during MHC class II-mediated antigen presentation.</text>
</comment>
<comment type="similarity">
    <text evidence="3 12">Belongs to the peptidase A1 family.</text>
</comment>
<evidence type="ECO:0000256" key="5">
    <source>
        <dbReference type="ARBA" id="ARBA00013240"/>
    </source>
</evidence>